<dbReference type="Gene3D" id="2.180.10.10">
    <property type="entry name" value="RHS repeat-associated core"/>
    <property type="match status" value="3"/>
</dbReference>
<reference evidence="7" key="1">
    <citation type="submission" date="2017-01" db="EMBL/GenBank/DDBJ databases">
        <authorList>
            <person name="Varghese N."/>
            <person name="Submissions S."/>
        </authorList>
    </citation>
    <scope>NUCLEOTIDE SEQUENCE [LARGE SCALE GENOMIC DNA]</scope>
    <source>
        <strain evidence="7">DSM 21068</strain>
    </source>
</reference>
<evidence type="ECO:0000259" key="5">
    <source>
        <dbReference type="Pfam" id="PF12256"/>
    </source>
</evidence>
<evidence type="ECO:0000313" key="6">
    <source>
        <dbReference type="EMBL" id="SIT08702.1"/>
    </source>
</evidence>
<evidence type="ECO:0000313" key="7">
    <source>
        <dbReference type="Proteomes" id="UP000186246"/>
    </source>
</evidence>
<name>A0A1N7PDL8_9FLAO</name>
<evidence type="ECO:0000256" key="3">
    <source>
        <dbReference type="ARBA" id="ARBA00023026"/>
    </source>
</evidence>
<dbReference type="PANTHER" id="PTHR32305:SF15">
    <property type="entry name" value="PROTEIN RHSA-RELATED"/>
    <property type="match status" value="1"/>
</dbReference>
<keyword evidence="2" id="KW-0964">Secreted</keyword>
<dbReference type="PANTHER" id="PTHR32305">
    <property type="match status" value="1"/>
</dbReference>
<dbReference type="STRING" id="551459.SAMN05421796_1136"/>
<organism evidence="6 7">
    <name type="scientific">Chryseobacterium piscicola</name>
    <dbReference type="NCBI Taxonomy" id="551459"/>
    <lineage>
        <taxon>Bacteria</taxon>
        <taxon>Pseudomonadati</taxon>
        <taxon>Bacteroidota</taxon>
        <taxon>Flavobacteriia</taxon>
        <taxon>Flavobacteriales</taxon>
        <taxon>Weeksellaceae</taxon>
        <taxon>Chryseobacterium group</taxon>
        <taxon>Chryseobacterium</taxon>
    </lineage>
</organism>
<feature type="compositionally biased region" description="Polar residues" evidence="4">
    <location>
        <begin position="3015"/>
        <end position="3028"/>
    </location>
</feature>
<dbReference type="InterPro" id="IPR028994">
    <property type="entry name" value="Integrin_alpha_N"/>
</dbReference>
<proteinExistence type="predicted"/>
<dbReference type="GO" id="GO:0005576">
    <property type="term" value="C:extracellular region"/>
    <property type="evidence" value="ECO:0007669"/>
    <property type="project" value="UniProtKB-SubCell"/>
</dbReference>
<protein>
    <submittedName>
        <fullName evidence="6">RHS repeat-associated core domain-containing protein</fullName>
    </submittedName>
</protein>
<accession>A0A1N7PDL8</accession>
<dbReference type="Pfam" id="PF12256">
    <property type="entry name" value="TcdB_toxin_midN"/>
    <property type="match status" value="1"/>
</dbReference>
<dbReference type="NCBIfam" id="TIGR03696">
    <property type="entry name" value="Rhs_assc_core"/>
    <property type="match status" value="1"/>
</dbReference>
<comment type="subcellular location">
    <subcellularLocation>
        <location evidence="1">Secreted</location>
    </subcellularLocation>
</comment>
<dbReference type="SUPFAM" id="SSF69318">
    <property type="entry name" value="Integrin alpha N-terminal domain"/>
    <property type="match status" value="1"/>
</dbReference>
<dbReference type="InterPro" id="IPR050708">
    <property type="entry name" value="T6SS_VgrG/RHS"/>
</dbReference>
<keyword evidence="3" id="KW-0843">Virulence</keyword>
<evidence type="ECO:0000256" key="4">
    <source>
        <dbReference type="SAM" id="MobiDB-lite"/>
    </source>
</evidence>
<dbReference type="GO" id="GO:0005737">
    <property type="term" value="C:cytoplasm"/>
    <property type="evidence" value="ECO:0007669"/>
    <property type="project" value="InterPro"/>
</dbReference>
<dbReference type="InterPro" id="IPR022045">
    <property type="entry name" value="TcdB_toxin_mid/N"/>
</dbReference>
<feature type="region of interest" description="Disordered" evidence="4">
    <location>
        <begin position="3005"/>
        <end position="3028"/>
    </location>
</feature>
<dbReference type="NCBIfam" id="TIGR01643">
    <property type="entry name" value="YD_repeat_2x"/>
    <property type="match status" value="2"/>
</dbReference>
<dbReference type="EMBL" id="FTOJ01000013">
    <property type="protein sequence ID" value="SIT08702.1"/>
    <property type="molecule type" value="Genomic_DNA"/>
</dbReference>
<dbReference type="Pfam" id="PF03534">
    <property type="entry name" value="SpvB"/>
    <property type="match status" value="1"/>
</dbReference>
<dbReference type="InterPro" id="IPR022385">
    <property type="entry name" value="Rhs_assc_core"/>
</dbReference>
<evidence type="ECO:0000256" key="1">
    <source>
        <dbReference type="ARBA" id="ARBA00004613"/>
    </source>
</evidence>
<evidence type="ECO:0000256" key="2">
    <source>
        <dbReference type="ARBA" id="ARBA00022525"/>
    </source>
</evidence>
<dbReference type="Proteomes" id="UP000186246">
    <property type="component" value="Unassembled WGS sequence"/>
</dbReference>
<feature type="domain" description="Insecticide toxin TcdB middle/N-terminal" evidence="5">
    <location>
        <begin position="1841"/>
        <end position="1984"/>
    </location>
</feature>
<sequence length="3473" mass="388649">MTINYMKKLFTNSSENLKLFSVFLPVIIFLSSWTAIETSYYIDVASRLVHQINEIPKSSRNTANLRSPISSGIVSNKIVEGFAEEDKGTDVLKTNTNSLITRSVSAKKSDAKPAYDSNTLARAGFIGIIGNIDSDMRDASAADNIFEVELSSVNPEKSYTLTYDVDGYADINSVTRSINGSYAMGGYVKKKNNGWSEVSEKLDPALLRTGENRILFNAIDKGYYYTVKNVRITEVKTSSPEVTFVSQVNTAKVIYVRGFLKNNSGVHSIEINGEQISLKGNEFEYFSDKTNSKGETFLKFSPKGNLKNIEIPRTNDISYLIASSDSYDKLDHNALLADKSMAVFGLRYIDLPPVDLSITNISKEYEGFRIHNLNSSENTFQLSYDEKKLPKGYKEKDISVFSFDYDKKRWMPAKIDSVNVEKKYVVLKSLSEKVDFIVGITMQPESPDNGGGAQTAFNDTPVANPSSKINMIAPPKPNQQGSANISYPIEIPAGVGGFQPNVSLVYNSDNKFGWAGTGWDIPYETIDIDTRWGVPSFGSHETEIYMISGEQLVFRDDYLPNKVPLNEARTPDRQFFYRNGIKEGYLITRKGNSPSTYYWEILDGSGTKKEYYDMLTTASSGNSSGNIVRWYLSKVTDRFGNTINYTYADSYDSGGKNKYLSRISYSNNTAVEFESEAGVRGDMTFNYKMGVKITDSKILSKITVKRANTKIREYQLVNTVVGMFSKRLLTEIIQKDGSGNFFNKYVLKYDTGHQVFDNTATKVYSTPQDNSNVGSFSGGNTSFIAGTYSKNKNFRGAVSFGGGACFLFGINKKGTIGVTGSLDDNHAYGKNQLIDIDGDGLLDKVFYGSNNNINFRKNLRTGFSGVYGSVGLAGVPISRHNMYNTTIGLEYSFSNGVVGANVSTGKSNSPTYFSDVNGDGLVDMINYGEVHFGKIRNGLPQFQSQPQGSSVNVTEETPNAILAGHGAVQDTITTTTTATSLANIVRMWEAPVEGDIHISNEITLNQNSTDGIDVWIEKGEMIKANEDVAAYNPANSTVISSIVTLVSQNQFQGLSATTHVRKGQRIFIVASSKNNEDGDRIRIDNDIRYTSITGGGNLDIKDANNNFYYKFNARSHYLASSQKHNAVGDKSKVSISWDRLDSQMFTDDVDFKIYKSVRSVSDTTGVLIPASTTLIYHQRLLKGNDQVSISPGMNEIPNSDISDLLVNQNLSDPTVTMFHFDVSSDTNVSWEKIRWKPWIVISSDTDTTEVKARVQYNPYSERLINTVYKNFEKYRDREFCDGKVDCPRCNMMGPAVVVFPDFNGDSSTANPHNIGLSTNHNTKVTFSLKIKDDNGNVFTAKNTVDVVNNVMAIPKIDICTFFSTIPIPYQQLVLLPFYFEISSPDYEVAKKLSANNPYILNSAFITDPLMANTGSKADYFGYRSGNTHYNLTTGLVYQGWGAFSYNGSKYTGQSIREAEFNANPFANVPAPGGASPCNPSAPDYYTCLTNYIMQQNSNRYFTPLDLDAELYAYVSPMEPVEIGEYEMQSYLLGVSSTSSTITTTPIFAVPNPRGIIFRSKSESVHAYVNGSIIPWLGISAHGGISTEKTSDYFQDFNGDRYPDIISGSLYQKTNILGQLDQVSSTWEKEIKNKGTIIGAGIGASASIAKFTNTDNKFFSVGAEKDSQAGSSSFALGVGVSVNIGKAWANGSGVWADMNGDGLTDYVSDGNVYINTGNDFVTDNNSWNVSNISSGDSFAVSGGGGFSFANGSWAGGVGLSKSKSTATTGLIDVNGDGMADKIVKVGNTYEMWINDGRSFVPPQNFNKNFSLDSKQNSAGFNFYGTICACFGLKMCISGGASTDNSVSKQEVDLRDFDGDGYPDLLISENDNSLTYYSNNFSKANLLISFESSLQGTIELEYDNKNEKNNFATLIGTTYQMPFSKRVLSRVLVRNFNWIDTTMPSDGEVPNSPPIKPAQTYAFEYEKGIQDRREREFLGFGIVKSKIYNDQTLHQTMVTHYETDFTGNEGNFFVRYNDSKVRQYFYKKGLVRSTYLLDNQNRKRNETRYYYRYFDVPSSSGYQLTESQAEPLYDDIGRIIPLLYKTEKTFTEYTGSGQHSKTTINTVDSYDKYGNVKQATDRGASITNTTDDVKTVISYHAPGSKNIVGIPSEQSVITVHNNEIMRKSTTVLDANQNIKQIKKDPLGTSTIAGTSDFDMEYDSYGNMTKITYPVSENGQRMFYIYNYDPVYHTYLISTTDAYGFSSTTQYDNNYLLGVPKSITNINGQISQYTYDSFGRLISYLAPTDDNWTVKLHYYPFNVVPVAITERKAVNSDSNVNYFTSLFTDTWGEGMMIKKLIKKENQTYSFTNNVYQLKDRLGRPVKTILRDKITTGTDIMTSLKTFDEYSTADDQTAQIYSTTQYDNLDRPISITQNNVITNNGTQNLTSQIFYGFDDDRYGHTQFSTKTVSPLGITNVTYTDEFGRTTSTRQTNGTDDIWVGYRYNRLNELTTMEDAGNHPTQYKYDKLGRSIEKKSPDTGDSGYKYDLSGKLIASYNANLKATNEEVFYIYNFDQLTEVNYPNHSVKYTYGQNLNEEKGRLIKQSDRTGTESYKYDFLGNINETMRIVVAPNNVPKMFKTFYTYDIYGRITKMLYPDTEEVTYNYDMRGLLNNIQSKLPGETKPKNIAYDMIYNNRDQLTSYRAGNGTKTQYDYDTWGNVKELSLLKAIDNTNIRKNKYTFDGNGNLSDVAGTTPMSGNFPSMDLGIATNKHYNYDLFGRLNSAQITAKGKHFTKHYELNMGYNPVGDILSKDSKVKTYNNNVACQYPQNEGDLGEYEYSSPSHPNAVSAINYTKNADFISPLDCQAVAPAYPVTNTLEGFGYDYSGNMIVSKETESGNLVNFRQLLWDHENRLKAVATNHKNLSYYVYDAGGDRILKNDAVTIDFSVNGNSNQQLTQMGSFVYYPNGYMVLNVDNMSKHYYMGSQRIATRVSKVPTHRFKIDVADEYAELAQLLDDEVKDIIKNTDLPPAEWPSTEDSQGTYTPPSSSTQNNNLCAVFIEQQMYIFQQSGNKKCYSKLSKLYVQALQNNANLCDVWNMFLQDECMSEYTPPESVKSEMYWIHPDHFSGASILVNSGGTVTNWYEYMPYGEMLMENTTFSYDNPNKYNAKEYDMATGYYFYGARYYDPKRSFWLSVDPLSEITNSPYAYVWNDPVNFADPTGLRGERVGGDRNGPKGWGFKDGKWTYVAGMQKGDAAYKKGGYTDFAADNSVIEKGSINGGSFAPVYLGSSQNDVSYAERTYTEWSSINGSNYDNPLDGYRAWQSNPGYHKGEDFWDRTFRVMAYSSMEARRDFSSGGNHATDLIEFVVKAQETVDDTQSKIKSAELGYSKTLNYKSTFFNAFPELEGEVIVHHAIEQQVLKRYPAVILPQEMHSLENLRGIPKSINNDVHLSQIRKIWNKFYKKYPNPSKQQLLDQATIIDQKFGSQFSPPLK</sequence>
<dbReference type="InterPro" id="IPR003284">
    <property type="entry name" value="Sal_SpvB"/>
</dbReference>
<gene>
    <name evidence="6" type="ORF">SAMN05421796_1136</name>
</gene>
<dbReference type="InterPro" id="IPR006530">
    <property type="entry name" value="YD"/>
</dbReference>